<protein>
    <recommendedName>
        <fullName evidence="4">Transmembrane protein</fullName>
    </recommendedName>
</protein>
<sequence>MRLVNTFFPCGSTHFGPDGSRSIVDYIAVSSDVFPACRVLIFGSRLGIYCGLFQTRLPATTDLFVVKLISVFVFLEFRGACSLHSAKRFWSKEALVQRCKDIVLDRISGNTFLQWSLVLKPLGLSLLLPLVVVVLMLSILVSVISCSIALLSIARPLSGNALICWRRRRLPFSVVALLRFALHFCFFLRVTLYFYFLGLDPLFTYFISALLWSLVLSLASSVQLLLVLSCAACAGP</sequence>
<keyword evidence="1" id="KW-0812">Transmembrane</keyword>
<feature type="transmembrane region" description="Helical" evidence="1">
    <location>
        <begin position="172"/>
        <end position="196"/>
    </location>
</feature>
<keyword evidence="1" id="KW-0472">Membrane</keyword>
<reference evidence="2" key="1">
    <citation type="submission" date="2023-10" db="EMBL/GenBank/DDBJ databases">
        <authorList>
            <person name="Chen Y."/>
            <person name="Shah S."/>
            <person name="Dougan E. K."/>
            <person name="Thang M."/>
            <person name="Chan C."/>
        </authorList>
    </citation>
    <scope>NUCLEOTIDE SEQUENCE [LARGE SCALE GENOMIC DNA]</scope>
</reference>
<organism evidence="2 3">
    <name type="scientific">Prorocentrum cordatum</name>
    <dbReference type="NCBI Taxonomy" id="2364126"/>
    <lineage>
        <taxon>Eukaryota</taxon>
        <taxon>Sar</taxon>
        <taxon>Alveolata</taxon>
        <taxon>Dinophyceae</taxon>
        <taxon>Prorocentrales</taxon>
        <taxon>Prorocentraceae</taxon>
        <taxon>Prorocentrum</taxon>
    </lineage>
</organism>
<accession>A0ABN9UKR2</accession>
<gene>
    <name evidence="2" type="ORF">PCOR1329_LOCUS49388</name>
</gene>
<dbReference type="Proteomes" id="UP001189429">
    <property type="component" value="Unassembled WGS sequence"/>
</dbReference>
<proteinExistence type="predicted"/>
<evidence type="ECO:0000313" key="2">
    <source>
        <dbReference type="EMBL" id="CAK0860414.1"/>
    </source>
</evidence>
<evidence type="ECO:0000256" key="1">
    <source>
        <dbReference type="SAM" id="Phobius"/>
    </source>
</evidence>
<feature type="transmembrane region" description="Helical" evidence="1">
    <location>
        <begin position="202"/>
        <end position="228"/>
    </location>
</feature>
<evidence type="ECO:0008006" key="4">
    <source>
        <dbReference type="Google" id="ProtNLM"/>
    </source>
</evidence>
<keyword evidence="1" id="KW-1133">Transmembrane helix</keyword>
<feature type="transmembrane region" description="Helical" evidence="1">
    <location>
        <begin position="126"/>
        <end position="151"/>
    </location>
</feature>
<dbReference type="EMBL" id="CAUYUJ010015975">
    <property type="protein sequence ID" value="CAK0860414.1"/>
    <property type="molecule type" value="Genomic_DNA"/>
</dbReference>
<name>A0ABN9UKR2_9DINO</name>
<evidence type="ECO:0000313" key="3">
    <source>
        <dbReference type="Proteomes" id="UP001189429"/>
    </source>
</evidence>
<comment type="caution">
    <text evidence="2">The sequence shown here is derived from an EMBL/GenBank/DDBJ whole genome shotgun (WGS) entry which is preliminary data.</text>
</comment>
<keyword evidence="3" id="KW-1185">Reference proteome</keyword>